<name>A0A914VH65_9BILA</name>
<dbReference type="Proteomes" id="UP000887566">
    <property type="component" value="Unplaced"/>
</dbReference>
<dbReference type="AlphaFoldDB" id="A0A914VH65"/>
<sequence length="109" mass="11996">MKRVVRRRLRREAKRGDERVLVEIDDGRAPSGQRLIARPVPRPPSPHARLLSALAADDVDRVDQLVDPIEFSCATKQSQSVCASRNVKQSALTAAPFEWSRPAPTAGAT</sequence>
<evidence type="ECO:0000313" key="2">
    <source>
        <dbReference type="WBParaSite" id="PSAMB.scaffold200size66654.g3153.t1"/>
    </source>
</evidence>
<dbReference type="WBParaSite" id="PSAMB.scaffold200size66654.g3153.t1">
    <property type="protein sequence ID" value="PSAMB.scaffold200size66654.g3153.t1"/>
    <property type="gene ID" value="PSAMB.scaffold200size66654.g3153"/>
</dbReference>
<keyword evidence="1" id="KW-1185">Reference proteome</keyword>
<evidence type="ECO:0000313" key="1">
    <source>
        <dbReference type="Proteomes" id="UP000887566"/>
    </source>
</evidence>
<reference evidence="2" key="1">
    <citation type="submission" date="2022-11" db="UniProtKB">
        <authorList>
            <consortium name="WormBaseParasite"/>
        </authorList>
    </citation>
    <scope>IDENTIFICATION</scope>
</reference>
<organism evidence="1 2">
    <name type="scientific">Plectus sambesii</name>
    <dbReference type="NCBI Taxonomy" id="2011161"/>
    <lineage>
        <taxon>Eukaryota</taxon>
        <taxon>Metazoa</taxon>
        <taxon>Ecdysozoa</taxon>
        <taxon>Nematoda</taxon>
        <taxon>Chromadorea</taxon>
        <taxon>Plectida</taxon>
        <taxon>Plectina</taxon>
        <taxon>Plectoidea</taxon>
        <taxon>Plectidae</taxon>
        <taxon>Plectus</taxon>
    </lineage>
</organism>
<proteinExistence type="predicted"/>
<accession>A0A914VH65</accession>
<protein>
    <submittedName>
        <fullName evidence="2">Uncharacterized protein</fullName>
    </submittedName>
</protein>